<reference evidence="1" key="1">
    <citation type="submission" date="2021-03" db="EMBL/GenBank/DDBJ databases">
        <title>Alkalibacter marinus sp. nov., isolated from tidal flat sediment.</title>
        <authorList>
            <person name="Namirimu T."/>
            <person name="Yang J.-A."/>
            <person name="Yang S.-H."/>
            <person name="Kim Y.-J."/>
            <person name="Kwon K.K."/>
        </authorList>
    </citation>
    <scope>NUCLEOTIDE SEQUENCE</scope>
    <source>
        <strain evidence="1">ES005</strain>
    </source>
</reference>
<dbReference type="EMBL" id="CP071444">
    <property type="protein sequence ID" value="QSX07920.1"/>
    <property type="molecule type" value="Genomic_DNA"/>
</dbReference>
<dbReference type="Gene3D" id="3.90.1720.10">
    <property type="entry name" value="endopeptidase domain like (from Nostoc punctiforme)"/>
    <property type="match status" value="1"/>
</dbReference>
<protein>
    <recommendedName>
        <fullName evidence="3">Permuted papain-like amidase YaeF/Yiix C92 family enzyme</fullName>
    </recommendedName>
</protein>
<dbReference type="SUPFAM" id="SSF54001">
    <property type="entry name" value="Cysteine proteinases"/>
    <property type="match status" value="1"/>
</dbReference>
<proteinExistence type="predicted"/>
<dbReference type="InterPro" id="IPR038765">
    <property type="entry name" value="Papain-like_cys_pep_sf"/>
</dbReference>
<dbReference type="RefSeq" id="WP_207299262.1">
    <property type="nucleotide sequence ID" value="NZ_CP071444.1"/>
</dbReference>
<accession>A0A974XFS2</accession>
<evidence type="ECO:0000313" key="1">
    <source>
        <dbReference type="EMBL" id="QSX07920.1"/>
    </source>
</evidence>
<name>A0A974XFS2_9FIRM</name>
<dbReference type="Proteomes" id="UP000663499">
    <property type="component" value="Chromosome"/>
</dbReference>
<gene>
    <name evidence="1" type="ORF">J0B03_08895</name>
</gene>
<dbReference type="KEGG" id="alka:J0B03_08895"/>
<dbReference type="AlphaFoldDB" id="A0A974XFS2"/>
<evidence type="ECO:0000313" key="2">
    <source>
        <dbReference type="Proteomes" id="UP000663499"/>
    </source>
</evidence>
<keyword evidence="2" id="KW-1185">Reference proteome</keyword>
<evidence type="ECO:0008006" key="3">
    <source>
        <dbReference type="Google" id="ProtNLM"/>
    </source>
</evidence>
<organism evidence="1 2">
    <name type="scientific">Alkalibacter rhizosphaerae</name>
    <dbReference type="NCBI Taxonomy" id="2815577"/>
    <lineage>
        <taxon>Bacteria</taxon>
        <taxon>Bacillati</taxon>
        <taxon>Bacillota</taxon>
        <taxon>Clostridia</taxon>
        <taxon>Eubacteriales</taxon>
        <taxon>Eubacteriaceae</taxon>
        <taxon>Alkalibacter</taxon>
    </lineage>
</organism>
<sequence>MKTNDKLYILLTDTGTVLNRLIKMYTKDPYNHVSIAFDPELNEVFSFGRKKMNNPIIGGFVRENIDHMLFRNANCAIYELDCSDIMAYWRVREYIRKFELNQENYRYNLLGLLGVMFHVNIERNDAFFCSQFVASIFEYSGIPLFAKPCVFVTPGDFMTATSLKLVYSGRLGDYRMTRHQKTISAQLFNELESAEMLNAYTKF</sequence>